<proteinExistence type="predicted"/>
<name>A0A841PYL9_9BACL</name>
<evidence type="ECO:0000313" key="1">
    <source>
        <dbReference type="EMBL" id="MBB6449472.1"/>
    </source>
</evidence>
<reference evidence="1 2" key="1">
    <citation type="submission" date="2020-08" db="EMBL/GenBank/DDBJ databases">
        <title>Genomic Encyclopedia of Type Strains, Phase IV (KMG-IV): sequencing the most valuable type-strain genomes for metagenomic binning, comparative biology and taxonomic classification.</title>
        <authorList>
            <person name="Goeker M."/>
        </authorList>
    </citation>
    <scope>NUCLEOTIDE SEQUENCE [LARGE SCALE GENOMIC DNA]</scope>
    <source>
        <strain evidence="1 2">DSM 21769</strain>
    </source>
</reference>
<dbReference type="RefSeq" id="WP_184403351.1">
    <property type="nucleotide sequence ID" value="NZ_JACHHJ010000001.1"/>
</dbReference>
<dbReference type="AlphaFoldDB" id="A0A841PYL9"/>
<protein>
    <recommendedName>
        <fullName evidence="3">DNA alkylation repair protein</fullName>
    </recommendedName>
</protein>
<sequence length="76" mass="8894">MAKTYVCPRCKTNRSRFHIMEQSPQAVKLNPESGEVVQEFDQHQLDPFHIPYKGPTYRIQCGTCGLNEEERLFMSF</sequence>
<keyword evidence="2" id="KW-1185">Reference proteome</keyword>
<comment type="caution">
    <text evidence="1">The sequence shown here is derived from an EMBL/GenBank/DDBJ whole genome shotgun (WGS) entry which is preliminary data.</text>
</comment>
<evidence type="ECO:0008006" key="3">
    <source>
        <dbReference type="Google" id="ProtNLM"/>
    </source>
</evidence>
<accession>A0A841PYL9</accession>
<organism evidence="1 2">
    <name type="scientific">Geomicrobium halophilum</name>
    <dbReference type="NCBI Taxonomy" id="549000"/>
    <lineage>
        <taxon>Bacteria</taxon>
        <taxon>Bacillati</taxon>
        <taxon>Bacillota</taxon>
        <taxon>Bacilli</taxon>
        <taxon>Bacillales</taxon>
        <taxon>Geomicrobium</taxon>
    </lineage>
</organism>
<gene>
    <name evidence="1" type="ORF">HNR44_001421</name>
</gene>
<dbReference type="EMBL" id="JACHHJ010000001">
    <property type="protein sequence ID" value="MBB6449472.1"/>
    <property type="molecule type" value="Genomic_DNA"/>
</dbReference>
<evidence type="ECO:0000313" key="2">
    <source>
        <dbReference type="Proteomes" id="UP000568839"/>
    </source>
</evidence>
<dbReference type="Proteomes" id="UP000568839">
    <property type="component" value="Unassembled WGS sequence"/>
</dbReference>